<sequence>MNKLLIEEKPLPRQNLNIKVIFGNPPYSVGQKSENDNAKNTPYPILDDRIRETYATQS</sequence>
<comment type="caution">
    <text evidence="1">The sequence shown here is derived from an EMBL/GenBank/DDBJ whole genome shotgun (WGS) entry which is preliminary data.</text>
</comment>
<dbReference type="EMBL" id="AILY01000060">
    <property type="protein sequence ID" value="EJF82555.1"/>
    <property type="molecule type" value="Genomic_DNA"/>
</dbReference>
<proteinExistence type="predicted"/>
<keyword evidence="2" id="KW-1185">Reference proteome</keyword>
<name>J1JEP7_9HYPH</name>
<protein>
    <submittedName>
        <fullName evidence="1">Uncharacterized protein</fullName>
    </submittedName>
</protein>
<dbReference type="GO" id="GO:0032259">
    <property type="term" value="P:methylation"/>
    <property type="evidence" value="ECO:0007669"/>
    <property type="project" value="InterPro"/>
</dbReference>
<dbReference type="STRING" id="1094556.MCY_01727"/>
<dbReference type="PROSITE" id="PS00092">
    <property type="entry name" value="N6_MTASE"/>
    <property type="match status" value="1"/>
</dbReference>
<dbReference type="AlphaFoldDB" id="J1JEP7"/>
<accession>J1JEP7</accession>
<feature type="non-terminal residue" evidence="1">
    <location>
        <position position="58"/>
    </location>
</feature>
<dbReference type="HOGENOM" id="CLU_3000782_0_0_5"/>
<reference evidence="1 2" key="1">
    <citation type="submission" date="2012-03" db="EMBL/GenBank/DDBJ databases">
        <title>The Genome Sequence of Bartonella rattimassiliensis 15908.</title>
        <authorList>
            <consortium name="The Broad Institute Genome Sequencing Platform"/>
            <consortium name="The Broad Institute Genome Sequencing Center for Infectious Disease"/>
            <person name="Feldgarden M."/>
            <person name="Kirby J."/>
            <person name="Kosoy M."/>
            <person name="Birtles R."/>
            <person name="Probert W.S."/>
            <person name="Chiaraviglio L."/>
            <person name="Young S.K."/>
            <person name="Zeng Q."/>
            <person name="Gargeya S."/>
            <person name="Fitzgerald M."/>
            <person name="Haas B."/>
            <person name="Abouelleil A."/>
            <person name="Alvarado L."/>
            <person name="Arachchi H.M."/>
            <person name="Berlin A."/>
            <person name="Chapman S.B."/>
            <person name="Gearin G."/>
            <person name="Goldberg J."/>
            <person name="Griggs A."/>
            <person name="Gujja S."/>
            <person name="Hansen M."/>
            <person name="Heiman D."/>
            <person name="Howarth C."/>
            <person name="Larimer J."/>
            <person name="Lui A."/>
            <person name="MacDonald P.J.P."/>
            <person name="McCowen C."/>
            <person name="Montmayeur A."/>
            <person name="Murphy C."/>
            <person name="Neiman D."/>
            <person name="Pearson M."/>
            <person name="Priest M."/>
            <person name="Roberts A."/>
            <person name="Saif S."/>
            <person name="Shea T."/>
            <person name="Sisk P."/>
            <person name="Stolte C."/>
            <person name="Sykes S."/>
            <person name="Wortman J."/>
            <person name="Nusbaum C."/>
            <person name="Birren B."/>
        </authorList>
    </citation>
    <scope>NUCLEOTIDE SEQUENCE [LARGE SCALE GENOMIC DNA]</scope>
    <source>
        <strain evidence="1 2">15908</strain>
    </source>
</reference>
<organism evidence="1 2">
    <name type="scientific">Bartonella rattimassiliensis 15908</name>
    <dbReference type="NCBI Taxonomy" id="1094556"/>
    <lineage>
        <taxon>Bacteria</taxon>
        <taxon>Pseudomonadati</taxon>
        <taxon>Pseudomonadota</taxon>
        <taxon>Alphaproteobacteria</taxon>
        <taxon>Hyphomicrobiales</taxon>
        <taxon>Bartonellaceae</taxon>
        <taxon>Bartonella</taxon>
    </lineage>
</organism>
<gene>
    <name evidence="1" type="ORF">MCY_01727</name>
</gene>
<dbReference type="GO" id="GO:0008168">
    <property type="term" value="F:methyltransferase activity"/>
    <property type="evidence" value="ECO:0007669"/>
    <property type="project" value="InterPro"/>
</dbReference>
<evidence type="ECO:0000313" key="2">
    <source>
        <dbReference type="Proteomes" id="UP000001077"/>
    </source>
</evidence>
<evidence type="ECO:0000313" key="1">
    <source>
        <dbReference type="EMBL" id="EJF82555.1"/>
    </source>
</evidence>
<dbReference type="GO" id="GO:0003676">
    <property type="term" value="F:nucleic acid binding"/>
    <property type="evidence" value="ECO:0007669"/>
    <property type="project" value="InterPro"/>
</dbReference>
<dbReference type="Proteomes" id="UP000001077">
    <property type="component" value="Unassembled WGS sequence"/>
</dbReference>
<dbReference type="InterPro" id="IPR002052">
    <property type="entry name" value="DNA_methylase_N6_adenine_CS"/>
</dbReference>
<dbReference type="eggNOG" id="COG0286">
    <property type="taxonomic scope" value="Bacteria"/>
</dbReference>